<gene>
    <name evidence="1" type="ORF">FD01_GL001779</name>
</gene>
<dbReference type="Proteomes" id="UP000051790">
    <property type="component" value="Unassembled WGS sequence"/>
</dbReference>
<evidence type="ECO:0000313" key="1">
    <source>
        <dbReference type="EMBL" id="KRL43065.1"/>
    </source>
</evidence>
<organism evidence="1 2">
    <name type="scientific">Lacticaseibacillus manihotivorans DSM 13343 = JCM 12514</name>
    <dbReference type="NCBI Taxonomy" id="1423769"/>
    <lineage>
        <taxon>Bacteria</taxon>
        <taxon>Bacillati</taxon>
        <taxon>Bacillota</taxon>
        <taxon>Bacilli</taxon>
        <taxon>Lactobacillales</taxon>
        <taxon>Lactobacillaceae</taxon>
        <taxon>Lacticaseibacillus</taxon>
    </lineage>
</organism>
<reference evidence="1 2" key="1">
    <citation type="journal article" date="2015" name="Genome Announc.">
        <title>Expanding the biotechnology potential of lactobacilli through comparative genomics of 213 strains and associated genera.</title>
        <authorList>
            <person name="Sun Z."/>
            <person name="Harris H.M."/>
            <person name="McCann A."/>
            <person name="Guo C."/>
            <person name="Argimon S."/>
            <person name="Zhang W."/>
            <person name="Yang X."/>
            <person name="Jeffery I.B."/>
            <person name="Cooney J.C."/>
            <person name="Kagawa T.F."/>
            <person name="Liu W."/>
            <person name="Song Y."/>
            <person name="Salvetti E."/>
            <person name="Wrobel A."/>
            <person name="Rasinkangas P."/>
            <person name="Parkhill J."/>
            <person name="Rea M.C."/>
            <person name="O'Sullivan O."/>
            <person name="Ritari J."/>
            <person name="Douillard F.P."/>
            <person name="Paul Ross R."/>
            <person name="Yang R."/>
            <person name="Briner A.E."/>
            <person name="Felis G.E."/>
            <person name="de Vos W.M."/>
            <person name="Barrangou R."/>
            <person name="Klaenhammer T.R."/>
            <person name="Caufield P.W."/>
            <person name="Cui Y."/>
            <person name="Zhang H."/>
            <person name="O'Toole P.W."/>
        </authorList>
    </citation>
    <scope>NUCLEOTIDE SEQUENCE [LARGE SCALE GENOMIC DNA]</scope>
    <source>
        <strain evidence="1 2">DSM 13343</strain>
    </source>
</reference>
<dbReference type="PATRIC" id="fig|1423769.4.peg.1903"/>
<evidence type="ECO:0000313" key="2">
    <source>
        <dbReference type="Proteomes" id="UP000051790"/>
    </source>
</evidence>
<comment type="caution">
    <text evidence="1">The sequence shown here is derived from an EMBL/GenBank/DDBJ whole genome shotgun (WGS) entry which is preliminary data.</text>
</comment>
<dbReference type="OrthoDB" id="9922650at2"/>
<accession>A0A0R1QEQ5</accession>
<protein>
    <submittedName>
        <fullName evidence="1">Uncharacterized protein</fullName>
    </submittedName>
</protein>
<name>A0A0R1QEQ5_9LACO</name>
<dbReference type="RefSeq" id="WP_054717206.1">
    <property type="nucleotide sequence ID" value="NZ_AZEU01000210.1"/>
</dbReference>
<dbReference type="AlphaFoldDB" id="A0A0R1QEQ5"/>
<proteinExistence type="predicted"/>
<sequence>MQILFTNSHHINASFHTVKSWLSDPARFNQLSPIAHQFHWQVFTGTKLVGYRSQSHDIQLIFSLNATLFGTQVEQVLLVTETPVLPPLVLNPLVHAAFASNLNQLDQLLATE</sequence>
<keyword evidence="2" id="KW-1185">Reference proteome</keyword>
<dbReference type="EMBL" id="AZEU01000210">
    <property type="protein sequence ID" value="KRL43065.1"/>
    <property type="molecule type" value="Genomic_DNA"/>
</dbReference>